<evidence type="ECO:0000313" key="3">
    <source>
        <dbReference type="Proteomes" id="UP000034164"/>
    </source>
</evidence>
<comment type="caution">
    <text evidence="2">The sequence shown here is derived from an EMBL/GenBank/DDBJ whole genome shotgun (WGS) entry which is preliminary data.</text>
</comment>
<dbReference type="Pfam" id="PF13668">
    <property type="entry name" value="Ferritin_2"/>
    <property type="match status" value="1"/>
</dbReference>
<keyword evidence="1" id="KW-0732">Signal</keyword>
<dbReference type="InterPro" id="IPR052965">
    <property type="entry name" value="Pigment-catalase-like"/>
</dbReference>
<evidence type="ECO:0000313" key="2">
    <source>
        <dbReference type="EMBL" id="KKZ68064.1"/>
    </source>
</evidence>
<protein>
    <recommendedName>
        <fullName evidence="4">Ferritin-like domain-containing protein</fullName>
    </recommendedName>
</protein>
<dbReference type="Proteomes" id="UP000034164">
    <property type="component" value="Unassembled WGS sequence"/>
</dbReference>
<gene>
    <name evidence="2" type="ORF">EMCG_06276</name>
</gene>
<dbReference type="SUPFAM" id="SSF47240">
    <property type="entry name" value="Ferritin-like"/>
    <property type="match status" value="1"/>
</dbReference>
<dbReference type="PANTHER" id="PTHR31694:SF26">
    <property type="entry name" value="OS05G0151100 PROTEIN"/>
    <property type="match status" value="1"/>
</dbReference>
<dbReference type="AlphaFoldDB" id="A0A0G2J6Z4"/>
<accession>A0A0G2J6Z4</accession>
<feature type="chain" id="PRO_5002545826" description="Ferritin-like domain-containing protein" evidence="1">
    <location>
        <begin position="21"/>
        <end position="314"/>
    </location>
</feature>
<evidence type="ECO:0000256" key="1">
    <source>
        <dbReference type="SAM" id="SignalP"/>
    </source>
</evidence>
<dbReference type="InterPro" id="IPR009078">
    <property type="entry name" value="Ferritin-like_SF"/>
</dbReference>
<dbReference type="CDD" id="cd00657">
    <property type="entry name" value="Ferritin_like"/>
    <property type="match status" value="1"/>
</dbReference>
<dbReference type="OrthoDB" id="1001765at2759"/>
<sequence>MKSFLRSAFIGVLSASSVFSAPLEVRQGVSGFTDIDILQFALTLEHLENVFYKGAFSRFTENHFRQAGFDSRLFNQLRFIAQDEENHVVFLTQALSAAGVIPVSACEYNFPYTDVHSFLALASVLEGVGTSAYLGGARILTNKDILTQAGAILVSEGLHQSVLRNSLNLISSAKVTGTPINPNAIFSLAASFIVRCPQQNVALPFRAFPTLTPTQAGPHAISSRANFRIGRNVNFGRGGALFLTFVSGLDIISVVVERADLLFAVNIPSVISGQSYVFLTNSEARGSIADNIIIAGPAIIEVTPNAARINLSIL</sequence>
<evidence type="ECO:0008006" key="4">
    <source>
        <dbReference type="Google" id="ProtNLM"/>
    </source>
</evidence>
<feature type="signal peptide" evidence="1">
    <location>
        <begin position="1"/>
        <end position="20"/>
    </location>
</feature>
<organism evidence="2 3">
    <name type="scientific">[Emmonsia] crescens</name>
    <dbReference type="NCBI Taxonomy" id="73230"/>
    <lineage>
        <taxon>Eukaryota</taxon>
        <taxon>Fungi</taxon>
        <taxon>Dikarya</taxon>
        <taxon>Ascomycota</taxon>
        <taxon>Pezizomycotina</taxon>
        <taxon>Eurotiomycetes</taxon>
        <taxon>Eurotiomycetidae</taxon>
        <taxon>Onygenales</taxon>
        <taxon>Ajellomycetaceae</taxon>
        <taxon>Emergomyces</taxon>
    </lineage>
</organism>
<dbReference type="EMBL" id="LCZI01000155">
    <property type="protein sequence ID" value="KKZ68064.1"/>
    <property type="molecule type" value="Genomic_DNA"/>
</dbReference>
<reference evidence="3" key="1">
    <citation type="journal article" date="2015" name="PLoS Genet.">
        <title>The dynamic genome and transcriptome of the human fungal pathogen Blastomyces and close relative Emmonsia.</title>
        <authorList>
            <person name="Munoz J.F."/>
            <person name="Gauthier G.M."/>
            <person name="Desjardins C.A."/>
            <person name="Gallo J.E."/>
            <person name="Holder J."/>
            <person name="Sullivan T.D."/>
            <person name="Marty A.J."/>
            <person name="Carmen J.C."/>
            <person name="Chen Z."/>
            <person name="Ding L."/>
            <person name="Gujja S."/>
            <person name="Magrini V."/>
            <person name="Misas E."/>
            <person name="Mitreva M."/>
            <person name="Priest M."/>
            <person name="Saif S."/>
            <person name="Whiston E.A."/>
            <person name="Young S."/>
            <person name="Zeng Q."/>
            <person name="Goldman W.E."/>
            <person name="Mardis E.R."/>
            <person name="Taylor J.W."/>
            <person name="McEwen J.G."/>
            <person name="Clay O.K."/>
            <person name="Klein B.S."/>
            <person name="Cuomo C.A."/>
        </authorList>
    </citation>
    <scope>NUCLEOTIDE SEQUENCE [LARGE SCALE GENOMIC DNA]</scope>
    <source>
        <strain evidence="3">UAMH 3008</strain>
    </source>
</reference>
<dbReference type="PANTHER" id="PTHR31694">
    <property type="entry name" value="DESICCATION-LIKE PROTEIN"/>
    <property type="match status" value="1"/>
</dbReference>
<dbReference type="VEuPathDB" id="FungiDB:EMCG_06276"/>
<proteinExistence type="predicted"/>
<name>A0A0G2J6Z4_9EURO</name>